<dbReference type="InterPro" id="IPR008767">
    <property type="entry name" value="Phage_SPP1_head-tail_adaptor"/>
</dbReference>
<name>A0A0F9QZJ5_9ZZZZ</name>
<gene>
    <name evidence="1" type="ORF">LCGC14_0714610</name>
</gene>
<dbReference type="Gene3D" id="2.40.10.270">
    <property type="entry name" value="Bacteriophage SPP1 head-tail adaptor protein"/>
    <property type="match status" value="1"/>
</dbReference>
<protein>
    <recommendedName>
        <fullName evidence="2">Phage head-tail adaptor</fullName>
    </recommendedName>
</protein>
<dbReference type="EMBL" id="LAZR01001590">
    <property type="protein sequence ID" value="KKN42307.1"/>
    <property type="molecule type" value="Genomic_DNA"/>
</dbReference>
<dbReference type="AlphaFoldDB" id="A0A0F9QZJ5"/>
<accession>A0A0F9QZJ5</accession>
<evidence type="ECO:0008006" key="2">
    <source>
        <dbReference type="Google" id="ProtNLM"/>
    </source>
</evidence>
<organism evidence="1">
    <name type="scientific">marine sediment metagenome</name>
    <dbReference type="NCBI Taxonomy" id="412755"/>
    <lineage>
        <taxon>unclassified sequences</taxon>
        <taxon>metagenomes</taxon>
        <taxon>ecological metagenomes</taxon>
    </lineage>
</organism>
<sequence length="113" mass="12494">MAIRAGTLRHVVKVESVTVARDDYADPLETWALWPAGSSGFRRASITPTGGSETEIGGARVFVGTFEVRMRYRSGFTAGMRLTFNSRVMHITQVVHVDEINHEIILLCEEVAS</sequence>
<reference evidence="1" key="1">
    <citation type="journal article" date="2015" name="Nature">
        <title>Complex archaea that bridge the gap between prokaryotes and eukaryotes.</title>
        <authorList>
            <person name="Spang A."/>
            <person name="Saw J.H."/>
            <person name="Jorgensen S.L."/>
            <person name="Zaremba-Niedzwiedzka K."/>
            <person name="Martijn J."/>
            <person name="Lind A.E."/>
            <person name="van Eijk R."/>
            <person name="Schleper C."/>
            <person name="Guy L."/>
            <person name="Ettema T.J."/>
        </authorList>
    </citation>
    <scope>NUCLEOTIDE SEQUENCE</scope>
</reference>
<dbReference type="InterPro" id="IPR038666">
    <property type="entry name" value="SSP1_head-tail_sf"/>
</dbReference>
<proteinExistence type="predicted"/>
<comment type="caution">
    <text evidence="1">The sequence shown here is derived from an EMBL/GenBank/DDBJ whole genome shotgun (WGS) entry which is preliminary data.</text>
</comment>
<evidence type="ECO:0000313" key="1">
    <source>
        <dbReference type="EMBL" id="KKN42307.1"/>
    </source>
</evidence>
<dbReference type="Pfam" id="PF05521">
    <property type="entry name" value="Phage_HCP"/>
    <property type="match status" value="1"/>
</dbReference>